<dbReference type="GO" id="GO:0008967">
    <property type="term" value="F:phosphoglycolate phosphatase activity"/>
    <property type="evidence" value="ECO:0007669"/>
    <property type="project" value="TreeGrafter"/>
</dbReference>
<dbReference type="GO" id="GO:0006281">
    <property type="term" value="P:DNA repair"/>
    <property type="evidence" value="ECO:0007669"/>
    <property type="project" value="TreeGrafter"/>
</dbReference>
<dbReference type="EMBL" id="JAAXKZ010000015">
    <property type="protein sequence ID" value="NMH91277.1"/>
    <property type="molecule type" value="Genomic_DNA"/>
</dbReference>
<dbReference type="InterPro" id="IPR006549">
    <property type="entry name" value="HAD-SF_hydro_IIIA"/>
</dbReference>
<evidence type="ECO:0000313" key="2">
    <source>
        <dbReference type="Proteomes" id="UP000586918"/>
    </source>
</evidence>
<accession>A0A848DF92</accession>
<dbReference type="NCBIfam" id="TIGR01662">
    <property type="entry name" value="HAD-SF-IIIA"/>
    <property type="match status" value="1"/>
</dbReference>
<name>A0A848DF92_9PSEU</name>
<comment type="caution">
    <text evidence="1">The sequence shown here is derived from an EMBL/GenBank/DDBJ whole genome shotgun (WGS) entry which is preliminary data.</text>
</comment>
<dbReference type="PANTHER" id="PTHR43434">
    <property type="entry name" value="PHOSPHOGLYCOLATE PHOSPHATASE"/>
    <property type="match status" value="1"/>
</dbReference>
<protein>
    <submittedName>
        <fullName evidence="1">HAD family hydrolase</fullName>
    </submittedName>
</protein>
<dbReference type="InterPro" id="IPR036412">
    <property type="entry name" value="HAD-like_sf"/>
</dbReference>
<dbReference type="Pfam" id="PF00702">
    <property type="entry name" value="Hydrolase"/>
    <property type="match status" value="1"/>
</dbReference>
<dbReference type="NCBIfam" id="TIGR01509">
    <property type="entry name" value="HAD-SF-IA-v3"/>
    <property type="match status" value="1"/>
</dbReference>
<keyword evidence="2" id="KW-1185">Reference proteome</keyword>
<evidence type="ECO:0000313" key="1">
    <source>
        <dbReference type="EMBL" id="NMH91277.1"/>
    </source>
</evidence>
<dbReference type="InterPro" id="IPR050155">
    <property type="entry name" value="HAD-like_hydrolase_sf"/>
</dbReference>
<dbReference type="InterPro" id="IPR006439">
    <property type="entry name" value="HAD-SF_hydro_IA"/>
</dbReference>
<dbReference type="Proteomes" id="UP000586918">
    <property type="component" value="Unassembled WGS sequence"/>
</dbReference>
<gene>
    <name evidence="1" type="ORF">HF519_06665</name>
</gene>
<reference evidence="1 2" key="1">
    <citation type="submission" date="2020-04" db="EMBL/GenBank/DDBJ databases">
        <authorList>
            <person name="Klaysubun C."/>
            <person name="Duangmal K."/>
            <person name="Lipun K."/>
        </authorList>
    </citation>
    <scope>NUCLEOTIDE SEQUENCE [LARGE SCALE GENOMIC DNA]</scope>
    <source>
        <strain evidence="1 2">DSM 45300</strain>
    </source>
</reference>
<dbReference type="Gene3D" id="3.40.50.1000">
    <property type="entry name" value="HAD superfamily/HAD-like"/>
    <property type="match status" value="1"/>
</dbReference>
<proteinExistence type="predicted"/>
<dbReference type="SUPFAM" id="SSF56784">
    <property type="entry name" value="HAD-like"/>
    <property type="match status" value="1"/>
</dbReference>
<dbReference type="NCBIfam" id="TIGR01549">
    <property type="entry name" value="HAD-SF-IA-v1"/>
    <property type="match status" value="1"/>
</dbReference>
<organism evidence="1 2">
    <name type="scientific">Pseudonocardia bannensis</name>
    <dbReference type="NCBI Taxonomy" id="630973"/>
    <lineage>
        <taxon>Bacteria</taxon>
        <taxon>Bacillati</taxon>
        <taxon>Actinomycetota</taxon>
        <taxon>Actinomycetes</taxon>
        <taxon>Pseudonocardiales</taxon>
        <taxon>Pseudonocardiaceae</taxon>
        <taxon>Pseudonocardia</taxon>
    </lineage>
</organism>
<dbReference type="AlphaFoldDB" id="A0A848DF92"/>
<dbReference type="InterPro" id="IPR023214">
    <property type="entry name" value="HAD_sf"/>
</dbReference>
<keyword evidence="1" id="KW-0378">Hydrolase</keyword>
<dbReference type="PANTHER" id="PTHR43434:SF1">
    <property type="entry name" value="PHOSPHOGLYCOLATE PHOSPHATASE"/>
    <property type="match status" value="1"/>
</dbReference>
<dbReference type="CDD" id="cd01427">
    <property type="entry name" value="HAD_like"/>
    <property type="match status" value="1"/>
</dbReference>
<dbReference type="GO" id="GO:0005829">
    <property type="term" value="C:cytosol"/>
    <property type="evidence" value="ECO:0007669"/>
    <property type="project" value="TreeGrafter"/>
</dbReference>
<sequence>MVRQHVVHRRSTRPAMSLVQLLAERRHILLDFDGPVCAVFPGRGSQAAADAVRRALGAAEWRKILPDRVGYSEDPFDVLRYASDRLDREKAEQAEKALTQYEIASVRQVPPTLGALDAIATLRATGHTITIVSNNSEAAIGEFIERYGLGPDVDGIAARAGFQARRLKPEPCLLYQAIEQLGAKPGECVLVGDSITDIQAARAADVAVIAFANKPGKDRALRSFEPDAVIASMSELDTAARMKHQSQVD</sequence>